<sequence length="232" mass="25999">MSANFSSSLHHPVFAPYGMPSPASSNLYLSYTLPPASPTPGSTGSDLYTPSPPPIIQHDCGRNNSSTMLAESPSSFEGTPIVRPLFIDNLAMEHKLTESQRKKTAHHGKDSVRKPELLVKLYEMSLHFELYNNPKVIEDQNNTDTLRGMLRDLQIRLEQMFALTPNQNKTSRAIVLDLIYDPLRTCYQDLVGADVFDHIKKNSKQFGFDNVFGVPAYEKVLEKLITRQSSSV</sequence>
<dbReference type="EMBL" id="JADNRY010000222">
    <property type="protein sequence ID" value="KAF9060904.1"/>
    <property type="molecule type" value="Genomic_DNA"/>
</dbReference>
<gene>
    <name evidence="1" type="ORF">BDP27DRAFT_1429542</name>
</gene>
<name>A0A9P5U028_9AGAR</name>
<dbReference type="AlphaFoldDB" id="A0A9P5U028"/>
<dbReference type="Proteomes" id="UP000772434">
    <property type="component" value="Unassembled WGS sequence"/>
</dbReference>
<accession>A0A9P5U028</accession>
<protein>
    <submittedName>
        <fullName evidence="1">Uncharacterized protein</fullName>
    </submittedName>
</protein>
<evidence type="ECO:0000313" key="1">
    <source>
        <dbReference type="EMBL" id="KAF9060904.1"/>
    </source>
</evidence>
<keyword evidence="2" id="KW-1185">Reference proteome</keyword>
<organism evidence="1 2">
    <name type="scientific">Rhodocollybia butyracea</name>
    <dbReference type="NCBI Taxonomy" id="206335"/>
    <lineage>
        <taxon>Eukaryota</taxon>
        <taxon>Fungi</taxon>
        <taxon>Dikarya</taxon>
        <taxon>Basidiomycota</taxon>
        <taxon>Agaricomycotina</taxon>
        <taxon>Agaricomycetes</taxon>
        <taxon>Agaricomycetidae</taxon>
        <taxon>Agaricales</taxon>
        <taxon>Marasmiineae</taxon>
        <taxon>Omphalotaceae</taxon>
        <taxon>Rhodocollybia</taxon>
    </lineage>
</organism>
<proteinExistence type="predicted"/>
<dbReference type="OrthoDB" id="3269273at2759"/>
<evidence type="ECO:0000313" key="2">
    <source>
        <dbReference type="Proteomes" id="UP000772434"/>
    </source>
</evidence>
<reference evidence="1" key="1">
    <citation type="submission" date="2020-11" db="EMBL/GenBank/DDBJ databases">
        <authorList>
            <consortium name="DOE Joint Genome Institute"/>
            <person name="Ahrendt S."/>
            <person name="Riley R."/>
            <person name="Andreopoulos W."/>
            <person name="Labutti K."/>
            <person name="Pangilinan J."/>
            <person name="Ruiz-Duenas F.J."/>
            <person name="Barrasa J.M."/>
            <person name="Sanchez-Garcia M."/>
            <person name="Camarero S."/>
            <person name="Miyauchi S."/>
            <person name="Serrano A."/>
            <person name="Linde D."/>
            <person name="Babiker R."/>
            <person name="Drula E."/>
            <person name="Ayuso-Fernandez I."/>
            <person name="Pacheco R."/>
            <person name="Padilla G."/>
            <person name="Ferreira P."/>
            <person name="Barriuso J."/>
            <person name="Kellner H."/>
            <person name="Castanera R."/>
            <person name="Alfaro M."/>
            <person name="Ramirez L."/>
            <person name="Pisabarro A.G."/>
            <person name="Kuo A."/>
            <person name="Tritt A."/>
            <person name="Lipzen A."/>
            <person name="He G."/>
            <person name="Yan M."/>
            <person name="Ng V."/>
            <person name="Cullen D."/>
            <person name="Martin F."/>
            <person name="Rosso M.-N."/>
            <person name="Henrissat B."/>
            <person name="Hibbett D."/>
            <person name="Martinez A.T."/>
            <person name="Grigoriev I.V."/>
        </authorList>
    </citation>
    <scope>NUCLEOTIDE SEQUENCE</scope>
    <source>
        <strain evidence="1">AH 40177</strain>
    </source>
</reference>
<comment type="caution">
    <text evidence="1">The sequence shown here is derived from an EMBL/GenBank/DDBJ whole genome shotgun (WGS) entry which is preliminary data.</text>
</comment>